<dbReference type="Proteomes" id="UP000028501">
    <property type="component" value="Chromosome"/>
</dbReference>
<dbReference type="PANTHER" id="PTHR43637:SF3">
    <property type="entry name" value="FLAGELLA-RELATED PROTEIN H-RELATED"/>
    <property type="match status" value="1"/>
</dbReference>
<dbReference type="SUPFAM" id="SSF52540">
    <property type="entry name" value="P-loop containing nucleoside triphosphate hydrolases"/>
    <property type="match status" value="1"/>
</dbReference>
<evidence type="ECO:0000313" key="4">
    <source>
        <dbReference type="EMBL" id="AIG97928.1"/>
    </source>
</evidence>
<name>A0A075WK11_ARCFL</name>
<organism evidence="4 5">
    <name type="scientific">Archaeoglobus fulgidus DSM 8774</name>
    <dbReference type="NCBI Taxonomy" id="1344584"/>
    <lineage>
        <taxon>Archaea</taxon>
        <taxon>Methanobacteriati</taxon>
        <taxon>Methanobacteriota</taxon>
        <taxon>Archaeoglobi</taxon>
        <taxon>Archaeoglobales</taxon>
        <taxon>Archaeoglobaceae</taxon>
        <taxon>Archaeoglobus</taxon>
    </lineage>
</organism>
<evidence type="ECO:0000259" key="3">
    <source>
        <dbReference type="Pfam" id="PF06745"/>
    </source>
</evidence>
<evidence type="ECO:0000256" key="2">
    <source>
        <dbReference type="ARBA" id="ARBA00022840"/>
    </source>
</evidence>
<evidence type="ECO:0000313" key="5">
    <source>
        <dbReference type="Proteomes" id="UP000028501"/>
    </source>
</evidence>
<protein>
    <submittedName>
        <fullName evidence="4">Putative ATPase involved in biogenesis of archaeal flagella</fullName>
    </submittedName>
</protein>
<dbReference type="GO" id="GO:0005524">
    <property type="term" value="F:ATP binding"/>
    <property type="evidence" value="ECO:0007669"/>
    <property type="project" value="UniProtKB-KW"/>
</dbReference>
<sequence length="244" mass="27428">MVESLADLEEEKKKHILSSGNGEIDKRLGGGIPLGSLTLIEGENDTGKSVLCQQFVYGGLMSGHNIAYYTTENTIKSFLRQMESLSLDVSDFYAWGYLRVFPVHLEGIDWSTEQMRSILNLVANHIKTIRENIAIIDSLTMFTTYSTEDDVLEFLTRLKNLCDNGKTILITLHQHAFKEDTLVRIRSACDCHLFLRKEQVGDRYVSVLEVSKIRGARKTTGNIVSFEVHPGFGLKIIPVSEARA</sequence>
<dbReference type="RefSeq" id="WP_180546206.1">
    <property type="nucleotide sequence ID" value="NZ_CP006577.1"/>
</dbReference>
<accession>A0A075WK11</accession>
<dbReference type="HOGENOM" id="CLU_094838_1_0_2"/>
<dbReference type="GeneID" id="24794659"/>
<dbReference type="KEGG" id="afg:AFULGI_00011470"/>
<dbReference type="PANTHER" id="PTHR43637">
    <property type="entry name" value="UPF0273 PROTEIN TM_0370"/>
    <property type="match status" value="1"/>
</dbReference>
<proteinExistence type="predicted"/>
<dbReference type="InterPro" id="IPR027417">
    <property type="entry name" value="P-loop_NTPase"/>
</dbReference>
<keyword evidence="1" id="KW-0547">Nucleotide-binding</keyword>
<dbReference type="InterPro" id="IPR014774">
    <property type="entry name" value="KaiC-like_dom"/>
</dbReference>
<dbReference type="Pfam" id="PF06745">
    <property type="entry name" value="ATPase"/>
    <property type="match status" value="1"/>
</dbReference>
<dbReference type="EMBL" id="CP006577">
    <property type="protein sequence ID" value="AIG97928.1"/>
    <property type="molecule type" value="Genomic_DNA"/>
</dbReference>
<reference evidence="4 5" key="1">
    <citation type="submission" date="2013-07" db="EMBL/GenBank/DDBJ databases">
        <title>Genome of Archaeoglobus fulgidus.</title>
        <authorList>
            <person name="Fiebig A."/>
            <person name="Birkeland N.-K."/>
        </authorList>
    </citation>
    <scope>NUCLEOTIDE SEQUENCE [LARGE SCALE GENOMIC DNA]</scope>
    <source>
        <strain evidence="4 5">DSM 8774</strain>
    </source>
</reference>
<keyword evidence="2" id="KW-0067">ATP-binding</keyword>
<dbReference type="Gene3D" id="3.40.50.300">
    <property type="entry name" value="P-loop containing nucleotide triphosphate hydrolases"/>
    <property type="match status" value="1"/>
</dbReference>
<keyword evidence="4" id="KW-0966">Cell projection</keyword>
<feature type="domain" description="KaiC-like" evidence="3">
    <location>
        <begin position="22"/>
        <end position="238"/>
    </location>
</feature>
<evidence type="ECO:0000256" key="1">
    <source>
        <dbReference type="ARBA" id="ARBA00022741"/>
    </source>
</evidence>
<dbReference type="NCBIfam" id="NF004723">
    <property type="entry name" value="PRK06067.1"/>
    <property type="match status" value="1"/>
</dbReference>
<dbReference type="AlphaFoldDB" id="A0A075WK11"/>
<keyword evidence="4" id="KW-0969">Cilium</keyword>
<gene>
    <name evidence="4" type="ORF">AFULGI_00011470</name>
</gene>
<keyword evidence="4" id="KW-0282">Flagellum</keyword>